<feature type="domain" description="C2H2-type" evidence="13">
    <location>
        <begin position="476"/>
        <end position="503"/>
    </location>
</feature>
<keyword evidence="7" id="KW-0238">DNA-binding</keyword>
<feature type="compositionally biased region" description="Polar residues" evidence="11">
    <location>
        <begin position="365"/>
        <end position="376"/>
    </location>
</feature>
<keyword evidence="6" id="KW-0805">Transcription regulation</keyword>
<keyword evidence="3" id="KW-0677">Repeat</keyword>
<evidence type="ECO:0000256" key="11">
    <source>
        <dbReference type="SAM" id="MobiDB-lite"/>
    </source>
</evidence>
<feature type="domain" description="C2H2-type" evidence="13">
    <location>
        <begin position="504"/>
        <end position="531"/>
    </location>
</feature>
<keyword evidence="5" id="KW-0862">Zinc</keyword>
<dbReference type="InterPro" id="IPR050457">
    <property type="entry name" value="ZnFinger_BTB_dom_contain"/>
</dbReference>
<dbReference type="SMART" id="SM00225">
    <property type="entry name" value="BTB"/>
    <property type="match status" value="1"/>
</dbReference>
<dbReference type="SMART" id="SM00355">
    <property type="entry name" value="ZnF_C2H2"/>
    <property type="match status" value="4"/>
</dbReference>
<dbReference type="Gene3D" id="3.30.160.60">
    <property type="entry name" value="Classic Zinc Finger"/>
    <property type="match status" value="4"/>
</dbReference>
<comment type="caution">
    <text evidence="14">The sequence shown here is derived from an EMBL/GenBank/DDBJ whole genome shotgun (WGS) entry which is preliminary data.</text>
</comment>
<evidence type="ECO:0000259" key="13">
    <source>
        <dbReference type="PROSITE" id="PS50157"/>
    </source>
</evidence>
<dbReference type="FunFam" id="3.30.160.60:FF:002878">
    <property type="entry name" value="Zinc finger protein 652"/>
    <property type="match status" value="1"/>
</dbReference>
<dbReference type="FunFam" id="3.30.710.10:FF:000025">
    <property type="entry name" value="B-cell lymphoma 6 protein-like"/>
    <property type="match status" value="1"/>
</dbReference>
<dbReference type="Gene3D" id="3.30.710.10">
    <property type="entry name" value="Potassium Channel Kv1.1, Chain A"/>
    <property type="match status" value="1"/>
</dbReference>
<comment type="subcellular location">
    <subcellularLocation>
        <location evidence="1">Nucleus</location>
    </subcellularLocation>
</comment>
<keyword evidence="9" id="KW-0539">Nucleus</keyword>
<dbReference type="Pfam" id="PF00096">
    <property type="entry name" value="zf-C2H2"/>
    <property type="match status" value="2"/>
</dbReference>
<keyword evidence="4 10" id="KW-0863">Zinc-finger</keyword>
<name>A0AAD5A9Z3_SILAS</name>
<dbReference type="InterPro" id="IPR036236">
    <property type="entry name" value="Znf_C2H2_sf"/>
</dbReference>
<keyword evidence="2" id="KW-0479">Metal-binding</keyword>
<evidence type="ECO:0000256" key="3">
    <source>
        <dbReference type="ARBA" id="ARBA00022737"/>
    </source>
</evidence>
<protein>
    <submittedName>
        <fullName evidence="14">B-cell CLL/lymphoma 6a isoform X1</fullName>
    </submittedName>
</protein>
<evidence type="ECO:0000256" key="6">
    <source>
        <dbReference type="ARBA" id="ARBA00023015"/>
    </source>
</evidence>
<dbReference type="FunFam" id="3.30.160.60:FF:001485">
    <property type="entry name" value="Krueppel-related zinc finger protein"/>
    <property type="match status" value="1"/>
</dbReference>
<dbReference type="InterPro" id="IPR000210">
    <property type="entry name" value="BTB/POZ_dom"/>
</dbReference>
<feature type="region of interest" description="Disordered" evidence="11">
    <location>
        <begin position="316"/>
        <end position="382"/>
    </location>
</feature>
<keyword evidence="15" id="KW-1185">Reference proteome</keyword>
<evidence type="ECO:0000256" key="4">
    <source>
        <dbReference type="ARBA" id="ARBA00022771"/>
    </source>
</evidence>
<dbReference type="PROSITE" id="PS50157">
    <property type="entry name" value="ZINC_FINGER_C2H2_2"/>
    <property type="match status" value="5"/>
</dbReference>
<evidence type="ECO:0000256" key="2">
    <source>
        <dbReference type="ARBA" id="ARBA00022723"/>
    </source>
</evidence>
<dbReference type="FunFam" id="3.30.160.60:FF:000105">
    <property type="entry name" value="B-cell CLL/lymphoma 6, member B"/>
    <property type="match status" value="2"/>
</dbReference>
<dbReference type="PANTHER" id="PTHR46105">
    <property type="entry name" value="AGAP004733-PA"/>
    <property type="match status" value="1"/>
</dbReference>
<dbReference type="SUPFAM" id="SSF57667">
    <property type="entry name" value="beta-beta-alpha zinc fingers"/>
    <property type="match status" value="3"/>
</dbReference>
<dbReference type="PROSITE" id="PS00028">
    <property type="entry name" value="ZINC_FINGER_C2H2_1"/>
    <property type="match status" value="4"/>
</dbReference>
<accession>A0AAD5A9Z3</accession>
<dbReference type="GO" id="GO:0000981">
    <property type="term" value="F:DNA-binding transcription factor activity, RNA polymerase II-specific"/>
    <property type="evidence" value="ECO:0007669"/>
    <property type="project" value="TreeGrafter"/>
</dbReference>
<evidence type="ECO:0000313" key="14">
    <source>
        <dbReference type="EMBL" id="KAI5612543.1"/>
    </source>
</evidence>
<evidence type="ECO:0000259" key="12">
    <source>
        <dbReference type="PROSITE" id="PS50097"/>
    </source>
</evidence>
<proteinExistence type="predicted"/>
<dbReference type="SUPFAM" id="SSF54695">
    <property type="entry name" value="POZ domain"/>
    <property type="match status" value="1"/>
</dbReference>
<dbReference type="Pfam" id="PF12874">
    <property type="entry name" value="zf-met"/>
    <property type="match status" value="2"/>
</dbReference>
<dbReference type="EMBL" id="MU563656">
    <property type="protein sequence ID" value="KAI5612543.1"/>
    <property type="molecule type" value="Genomic_DNA"/>
</dbReference>
<dbReference type="AlphaFoldDB" id="A0AAD5A9Z3"/>
<dbReference type="Pfam" id="PF00651">
    <property type="entry name" value="BTB"/>
    <property type="match status" value="1"/>
</dbReference>
<dbReference type="InterPro" id="IPR011333">
    <property type="entry name" value="SKP1/BTB/POZ_sf"/>
</dbReference>
<evidence type="ECO:0000256" key="1">
    <source>
        <dbReference type="ARBA" id="ARBA00004123"/>
    </source>
</evidence>
<keyword evidence="8" id="KW-0804">Transcription</keyword>
<organism evidence="14 15">
    <name type="scientific">Silurus asotus</name>
    <name type="common">Amur catfish</name>
    <name type="synonym">Parasilurus asotus</name>
    <dbReference type="NCBI Taxonomy" id="30991"/>
    <lineage>
        <taxon>Eukaryota</taxon>
        <taxon>Metazoa</taxon>
        <taxon>Chordata</taxon>
        <taxon>Craniata</taxon>
        <taxon>Vertebrata</taxon>
        <taxon>Euteleostomi</taxon>
        <taxon>Actinopterygii</taxon>
        <taxon>Neopterygii</taxon>
        <taxon>Teleostei</taxon>
        <taxon>Ostariophysi</taxon>
        <taxon>Siluriformes</taxon>
        <taxon>Siluridae</taxon>
        <taxon>Silurus</taxon>
    </lineage>
</organism>
<dbReference type="InterPro" id="IPR013087">
    <property type="entry name" value="Znf_C2H2_type"/>
</dbReference>
<evidence type="ECO:0000256" key="5">
    <source>
        <dbReference type="ARBA" id="ARBA00022833"/>
    </source>
</evidence>
<evidence type="ECO:0000256" key="9">
    <source>
        <dbReference type="ARBA" id="ARBA00023242"/>
    </source>
</evidence>
<evidence type="ECO:0000256" key="10">
    <source>
        <dbReference type="PROSITE-ProRule" id="PRU00042"/>
    </source>
</evidence>
<reference evidence="14" key="1">
    <citation type="submission" date="2018-07" db="EMBL/GenBank/DDBJ databases">
        <title>Comparative genomics of catfishes provides insights into carnivory and benthic adaptation.</title>
        <authorList>
            <person name="Zhang Y."/>
            <person name="Wang D."/>
            <person name="Peng Z."/>
            <person name="Zheng S."/>
            <person name="Shao F."/>
            <person name="Tao W."/>
        </authorList>
    </citation>
    <scope>NUCLEOTIDE SEQUENCE</scope>
    <source>
        <strain evidence="14">Chongqing</strain>
    </source>
</reference>
<dbReference type="Proteomes" id="UP001205998">
    <property type="component" value="Unassembled WGS sequence"/>
</dbReference>
<dbReference type="GO" id="GO:0008270">
    <property type="term" value="F:zinc ion binding"/>
    <property type="evidence" value="ECO:0007669"/>
    <property type="project" value="UniProtKB-KW"/>
</dbReference>
<feature type="domain" description="C2H2-type" evidence="13">
    <location>
        <begin position="560"/>
        <end position="587"/>
    </location>
</feature>
<feature type="domain" description="C2H2-type" evidence="13">
    <location>
        <begin position="588"/>
        <end position="611"/>
    </location>
</feature>
<feature type="region of interest" description="Disordered" evidence="11">
    <location>
        <begin position="243"/>
        <end position="264"/>
    </location>
</feature>
<gene>
    <name evidence="14" type="ORF">C0J50_4275</name>
</gene>
<feature type="domain" description="BTB" evidence="12">
    <location>
        <begin position="146"/>
        <end position="213"/>
    </location>
</feature>
<dbReference type="GO" id="GO:0000978">
    <property type="term" value="F:RNA polymerase II cis-regulatory region sequence-specific DNA binding"/>
    <property type="evidence" value="ECO:0007669"/>
    <property type="project" value="TreeGrafter"/>
</dbReference>
<evidence type="ECO:0000313" key="15">
    <source>
        <dbReference type="Proteomes" id="UP001205998"/>
    </source>
</evidence>
<dbReference type="PANTHER" id="PTHR46105:SF25">
    <property type="entry name" value="ZGC:110075 PROTEIN"/>
    <property type="match status" value="1"/>
</dbReference>
<sequence length="622" mass="70410">MISCLNDLSLKPLALVQMFVSSLEEKIVASEHHIQTLIGFQLHFNGATCSGKAAEHHIRAGSQEIKSRYYISGEQIWFSPAVEFREVRAKPSEKFRFQEPPRDRFLRKTHQNVSMSHAADGCIQFTRHAGDVLFNFNRLRSRNILTDVTVQVGGREFHAHKTVLMACSGFFYTIFINGHRTDPAVVSLEAKADPDGFAILLEFMYTSCLSLQERFIVATLNTAVYLQMEHMVETCRRFMESRSLSMKQQQQQEEPPVGSTHLPQDISLCDLTPPVVHYTLSSSPSNPTSIYSHLPPRPFPTGSVSNAKPISWEIPKESQAATHRSCSNPGGKSPNVDPLVCPDRSAEVENSPHMVSPRSPLKSDCQPNSPAESSSCVRDAASPQKVRNWKKYKFIVLNSTEGHENPLWNSNRSVEKCSETERKRTPVSMSTYSVRQENIVTKAETKTESTDPAWSEWDKMENDSENHQCLHDPKTYDCDLLRTSFTSNHNLTNHKSVSPGEKPYCCSVCGAQFNRPANLKTHLRIHSGEKPYKCETCGSAFVQVAHLRAHVLIHTGEKPYCCSVCNTRFRHLQTLKSHLRIHTGEKPYHCETCDLRFRHKSQLRLHLRQKHGAVTNIKTSNR</sequence>
<feature type="compositionally biased region" description="Polar residues" evidence="11">
    <location>
        <begin position="243"/>
        <end position="253"/>
    </location>
</feature>
<dbReference type="PROSITE" id="PS50097">
    <property type="entry name" value="BTB"/>
    <property type="match status" value="1"/>
</dbReference>
<feature type="compositionally biased region" description="Polar residues" evidence="11">
    <location>
        <begin position="319"/>
        <end position="330"/>
    </location>
</feature>
<evidence type="ECO:0000256" key="8">
    <source>
        <dbReference type="ARBA" id="ARBA00023163"/>
    </source>
</evidence>
<feature type="domain" description="C2H2-type" evidence="13">
    <location>
        <begin position="532"/>
        <end position="559"/>
    </location>
</feature>
<evidence type="ECO:0000256" key="7">
    <source>
        <dbReference type="ARBA" id="ARBA00023125"/>
    </source>
</evidence>